<comment type="catalytic activity">
    <reaction evidence="6">
        <text>cytidine(1402) in 16S rRNA + S-adenosyl-L-methionine = 2'-O-methylcytidine(1402) in 16S rRNA + S-adenosyl-L-homocysteine + H(+)</text>
        <dbReference type="Rhea" id="RHEA:42924"/>
        <dbReference type="Rhea" id="RHEA-COMP:10285"/>
        <dbReference type="Rhea" id="RHEA-COMP:10286"/>
        <dbReference type="ChEBI" id="CHEBI:15378"/>
        <dbReference type="ChEBI" id="CHEBI:57856"/>
        <dbReference type="ChEBI" id="CHEBI:59789"/>
        <dbReference type="ChEBI" id="CHEBI:74495"/>
        <dbReference type="ChEBI" id="CHEBI:82748"/>
        <dbReference type="EC" id="2.1.1.198"/>
    </reaction>
</comment>
<name>A0A0E3UZF3_9BURK</name>
<keyword evidence="9" id="KW-1185">Reference proteome</keyword>
<comment type="function">
    <text evidence="6">Catalyzes the 2'-O-methylation of the ribose of cytidine 1402 (C1402) in 16S rRNA.</text>
</comment>
<organism evidence="8 9">
    <name type="scientific">Polynucleobacter duraquae</name>
    <dbReference type="NCBI Taxonomy" id="1835254"/>
    <lineage>
        <taxon>Bacteria</taxon>
        <taxon>Pseudomonadati</taxon>
        <taxon>Pseudomonadota</taxon>
        <taxon>Betaproteobacteria</taxon>
        <taxon>Burkholderiales</taxon>
        <taxon>Burkholderiaceae</taxon>
        <taxon>Polynucleobacter</taxon>
    </lineage>
</organism>
<comment type="similarity">
    <text evidence="6">Belongs to the methyltransferase superfamily. RsmI family.</text>
</comment>
<dbReference type="Pfam" id="PF00590">
    <property type="entry name" value="TP_methylase"/>
    <property type="match status" value="1"/>
</dbReference>
<keyword evidence="3 6" id="KW-0489">Methyltransferase</keyword>
<dbReference type="InterPro" id="IPR000878">
    <property type="entry name" value="4pyrrol_Mease"/>
</dbReference>
<keyword evidence="4 6" id="KW-0808">Transferase</keyword>
<dbReference type="InterPro" id="IPR018063">
    <property type="entry name" value="SAM_MeTrfase_RsmI_CS"/>
</dbReference>
<dbReference type="EMBL" id="CP007501">
    <property type="protein sequence ID" value="AKD24364.1"/>
    <property type="molecule type" value="Genomic_DNA"/>
</dbReference>
<dbReference type="EC" id="2.1.1.198" evidence="6"/>
<dbReference type="NCBIfam" id="TIGR00096">
    <property type="entry name" value="16S rRNA (cytidine(1402)-2'-O)-methyltransferase"/>
    <property type="match status" value="1"/>
</dbReference>
<feature type="domain" description="Tetrapyrrole methylase" evidence="7">
    <location>
        <begin position="19"/>
        <end position="216"/>
    </location>
</feature>
<keyword evidence="5 6" id="KW-0949">S-adenosyl-L-methionine</keyword>
<dbReference type="FunFam" id="3.40.1010.10:FF:000007">
    <property type="entry name" value="Ribosomal RNA small subunit methyltransferase I"/>
    <property type="match status" value="1"/>
</dbReference>
<evidence type="ECO:0000313" key="9">
    <source>
        <dbReference type="Proteomes" id="UP000061135"/>
    </source>
</evidence>
<comment type="subcellular location">
    <subcellularLocation>
        <location evidence="6">Cytoplasm</location>
    </subcellularLocation>
</comment>
<evidence type="ECO:0000256" key="2">
    <source>
        <dbReference type="ARBA" id="ARBA00022552"/>
    </source>
</evidence>
<dbReference type="HAMAP" id="MF_01877">
    <property type="entry name" value="16SrRNA_methyltr_I"/>
    <property type="match status" value="1"/>
</dbReference>
<dbReference type="GO" id="GO:0070677">
    <property type="term" value="F:rRNA (cytosine-2'-O-)-methyltransferase activity"/>
    <property type="evidence" value="ECO:0007669"/>
    <property type="project" value="UniProtKB-UniRule"/>
</dbReference>
<evidence type="ECO:0000259" key="7">
    <source>
        <dbReference type="Pfam" id="PF00590"/>
    </source>
</evidence>
<sequence length="301" mass="32798">MELSSFDFLKQQDLPAGALYMVATPIGNLGDITLRALHVLNSVDGIACEDTRHSAPLLQHFGIHKKCVALHEHNEITGSQTIIEHLAHNERWAYISDAGTPGVSDPGARLVSAVQKAGFRVIPIPGASAVLSAISASGSVMLPSEGRFQFLGFWPNKAKERGILIQDIRNNSKTSIFFESPHQIRDTLITLSKELEPGRQVLIGRELTKKFEQLVTLDAIKIPEWLDGAESLRGEFIILVAGRQANTDQAPEHSALLLWANALSPYLGSKEIAAVLAQTLGLSKKEAYQVALDAKDQNGRK</sequence>
<dbReference type="GO" id="GO:0005737">
    <property type="term" value="C:cytoplasm"/>
    <property type="evidence" value="ECO:0007669"/>
    <property type="project" value="UniProtKB-SubCell"/>
</dbReference>
<evidence type="ECO:0000256" key="4">
    <source>
        <dbReference type="ARBA" id="ARBA00022679"/>
    </source>
</evidence>
<dbReference type="InterPro" id="IPR014777">
    <property type="entry name" value="4pyrrole_Mease_sub1"/>
</dbReference>
<dbReference type="RefSeq" id="WP_046329364.1">
    <property type="nucleotide sequence ID" value="NZ_CP007501.1"/>
</dbReference>
<evidence type="ECO:0000256" key="3">
    <source>
        <dbReference type="ARBA" id="ARBA00022603"/>
    </source>
</evidence>
<dbReference type="PROSITE" id="PS01296">
    <property type="entry name" value="RSMI"/>
    <property type="match status" value="1"/>
</dbReference>
<dbReference type="KEGG" id="pdq:CL55_00000310"/>
<dbReference type="PATRIC" id="fig|576611.7.peg.30"/>
<dbReference type="Gene3D" id="3.40.1010.10">
    <property type="entry name" value="Cobalt-precorrin-4 Transmethylase, Domain 1"/>
    <property type="match status" value="1"/>
</dbReference>
<protein>
    <recommendedName>
        <fullName evidence="6">Ribosomal RNA small subunit methyltransferase I</fullName>
        <ecNumber evidence="6">2.1.1.198</ecNumber>
    </recommendedName>
    <alternativeName>
        <fullName evidence="6">16S rRNA 2'-O-ribose C1402 methyltransferase</fullName>
    </alternativeName>
    <alternativeName>
        <fullName evidence="6">rRNA (cytidine-2'-O-)-methyltransferase RsmI</fullName>
    </alternativeName>
</protein>
<dbReference type="HOGENOM" id="CLU_044779_2_0_4"/>
<dbReference type="InterPro" id="IPR035996">
    <property type="entry name" value="4pyrrol_Methylase_sf"/>
</dbReference>
<dbReference type="AlphaFoldDB" id="A0A0E3UZF3"/>
<dbReference type="InterPro" id="IPR008189">
    <property type="entry name" value="rRNA_ssu_MeTfrase_I"/>
</dbReference>
<gene>
    <name evidence="6" type="primary">rsmI</name>
    <name evidence="8" type="ORF">CL55_00000310</name>
</gene>
<evidence type="ECO:0000313" key="8">
    <source>
        <dbReference type="EMBL" id="AKD24364.1"/>
    </source>
</evidence>
<keyword evidence="1 6" id="KW-0963">Cytoplasm</keyword>
<dbReference type="STRING" id="1835254.CL55_00000310"/>
<evidence type="ECO:0000256" key="6">
    <source>
        <dbReference type="HAMAP-Rule" id="MF_01877"/>
    </source>
</evidence>
<accession>A0A0E3UZF3</accession>
<dbReference type="Gene3D" id="3.30.950.10">
    <property type="entry name" value="Methyltransferase, Cobalt-precorrin-4 Transmethylase, Domain 2"/>
    <property type="match status" value="1"/>
</dbReference>
<dbReference type="SUPFAM" id="SSF53790">
    <property type="entry name" value="Tetrapyrrole methylase"/>
    <property type="match status" value="1"/>
</dbReference>
<keyword evidence="2 6" id="KW-0698">rRNA processing</keyword>
<dbReference type="CDD" id="cd11648">
    <property type="entry name" value="RsmI"/>
    <property type="match status" value="1"/>
</dbReference>
<reference evidence="8 9" key="1">
    <citation type="submission" date="2014-03" db="EMBL/GenBank/DDBJ databases">
        <title>Genome of Polynucleobacter strain MWH-MoK4.</title>
        <authorList>
            <person name="Hahn M.W."/>
        </authorList>
    </citation>
    <scope>NUCLEOTIDE SEQUENCE [LARGE SCALE GENOMIC DNA]</scope>
    <source>
        <strain evidence="8 9">MWH-MoK4</strain>
    </source>
</reference>
<evidence type="ECO:0000256" key="1">
    <source>
        <dbReference type="ARBA" id="ARBA00022490"/>
    </source>
</evidence>
<proteinExistence type="inferred from homology"/>
<evidence type="ECO:0000256" key="5">
    <source>
        <dbReference type="ARBA" id="ARBA00022691"/>
    </source>
</evidence>
<dbReference type="InterPro" id="IPR014776">
    <property type="entry name" value="4pyrrole_Mease_sub2"/>
</dbReference>
<dbReference type="PIRSF" id="PIRSF005917">
    <property type="entry name" value="MTase_YraL"/>
    <property type="match status" value="1"/>
</dbReference>
<dbReference type="Proteomes" id="UP000061135">
    <property type="component" value="Chromosome"/>
</dbReference>
<dbReference type="PANTHER" id="PTHR46111">
    <property type="entry name" value="RIBOSOMAL RNA SMALL SUBUNIT METHYLTRANSFERASE I"/>
    <property type="match status" value="1"/>
</dbReference>
<dbReference type="PANTHER" id="PTHR46111:SF1">
    <property type="entry name" value="RIBOSOMAL RNA SMALL SUBUNIT METHYLTRANSFERASE I"/>
    <property type="match status" value="1"/>
</dbReference>
<dbReference type="OrthoDB" id="9809084at2"/>